<name>A0A1G4IXP0_9SACH</name>
<dbReference type="PANTHER" id="PTHR28037:SF2">
    <property type="entry name" value="ACR018CP"/>
    <property type="match status" value="1"/>
</dbReference>
<reference evidence="1 2" key="1">
    <citation type="submission" date="2016-03" db="EMBL/GenBank/DDBJ databases">
        <authorList>
            <person name="Devillers H."/>
        </authorList>
    </citation>
    <scope>NUCLEOTIDE SEQUENCE [LARGE SCALE GENOMIC DNA]</scope>
    <source>
        <strain evidence="1">CBS 11717</strain>
    </source>
</reference>
<dbReference type="Proteomes" id="UP000191024">
    <property type="component" value="Chromosome B"/>
</dbReference>
<protein>
    <submittedName>
        <fullName evidence="1">LAMI_0B08240g1_1</fullName>
    </submittedName>
</protein>
<dbReference type="InterPro" id="IPR052058">
    <property type="entry name" value="Alcohol_O-acetyltransferase"/>
</dbReference>
<keyword evidence="2" id="KW-1185">Reference proteome</keyword>
<dbReference type="Pfam" id="PF07247">
    <property type="entry name" value="AATase"/>
    <property type="match status" value="1"/>
</dbReference>
<sequence>MKTTIEPFRSLTSAEKRILEDNLNGQSNGVIFSAVYSKGISADTWSDEATLLTVKDQRLSSNRIAHTLATVIKNNPELFTAINNKLEFEPVQRIMFDDVVRKVEFESYKDEIFNCHNGIPPYLLRQIFGKSNFSVGKQEPLWQLFVVDEMMVIFHGHDVLFDAFAAANFHQLFLEALRTAQMSDAPAPQCIFKFGSSTRSLSKSIFENPKLHLPAISGELFQLQTQAFLRNIYQYTIKKPLDYFESNHLSPPRSIEKQLSEILCGTKELCGTVIFGNIPGERFKRLEGVISSENVCLKSFVCSIVLLCLKPLIRNFEGSINFAIPLNLRGSIPWSTPFGIFNKEVLVECPLSLVDDKNFQNLDVYNGYDPSSVKVNEKDPLYEETLLEYQFRDSVTFISNSLKQRWKAWERCEFNDDDIKRMKFSKPGATKASRTKTIEINDLSSTIFPMAPEGQFSIREACITRSHKQSSFMSISFCYAEDCGLSISIHYPEGYKMDSFVECFQSFMEELSRI</sequence>
<accession>A0A1G4IXP0</accession>
<dbReference type="GO" id="GO:0008080">
    <property type="term" value="F:N-acetyltransferase activity"/>
    <property type="evidence" value="ECO:0007669"/>
    <property type="project" value="TreeGrafter"/>
</dbReference>
<organism evidence="1 2">
    <name type="scientific">Lachancea mirantina</name>
    <dbReference type="NCBI Taxonomy" id="1230905"/>
    <lineage>
        <taxon>Eukaryota</taxon>
        <taxon>Fungi</taxon>
        <taxon>Dikarya</taxon>
        <taxon>Ascomycota</taxon>
        <taxon>Saccharomycotina</taxon>
        <taxon>Saccharomycetes</taxon>
        <taxon>Saccharomycetales</taxon>
        <taxon>Saccharomycetaceae</taxon>
        <taxon>Lachancea</taxon>
    </lineage>
</organism>
<dbReference type="EMBL" id="LT598464">
    <property type="protein sequence ID" value="SCU81925.1"/>
    <property type="molecule type" value="Genomic_DNA"/>
</dbReference>
<dbReference type="OrthoDB" id="4040999at2759"/>
<dbReference type="PANTHER" id="PTHR28037">
    <property type="entry name" value="ALCOHOL O-ACETYLTRANSFERASE 1-RELATED"/>
    <property type="match status" value="1"/>
</dbReference>
<proteinExistence type="predicted"/>
<dbReference type="InterPro" id="IPR010828">
    <property type="entry name" value="Atf2/Sli1-like"/>
</dbReference>
<dbReference type="AlphaFoldDB" id="A0A1G4IXP0"/>
<gene>
    <name evidence="1" type="ORF">LAMI_0B08240G</name>
</gene>
<evidence type="ECO:0000313" key="2">
    <source>
        <dbReference type="Proteomes" id="UP000191024"/>
    </source>
</evidence>
<evidence type="ECO:0000313" key="1">
    <source>
        <dbReference type="EMBL" id="SCU81925.1"/>
    </source>
</evidence>